<dbReference type="Pfam" id="PF00158">
    <property type="entry name" value="Sigma54_activat"/>
    <property type="match status" value="1"/>
</dbReference>
<dbReference type="GO" id="GO:0009399">
    <property type="term" value="P:nitrogen fixation"/>
    <property type="evidence" value="ECO:0007669"/>
    <property type="project" value="UniProtKB-UniRule"/>
</dbReference>
<dbReference type="KEGG" id="dgg:DGI_1208"/>
<dbReference type="NCBIfam" id="TIGR01817">
    <property type="entry name" value="nifA"/>
    <property type="match status" value="1"/>
</dbReference>
<reference evidence="13" key="2">
    <citation type="submission" date="2013-07" db="EMBL/GenBank/DDBJ databases">
        <authorList>
            <person name="Morais-Silva F.O."/>
            <person name="Rezende A.M."/>
            <person name="Pimentel C."/>
            <person name="Resende D.M."/>
            <person name="Santos C.I."/>
            <person name="Clemente C."/>
            <person name="de Oliveira L.M."/>
            <person name="da Silva S.M."/>
            <person name="Costa D.A."/>
            <person name="Varela-Raposo A."/>
            <person name="Horacio E.C.A."/>
            <person name="Matos M."/>
            <person name="Flores O."/>
            <person name="Ruiz J.C."/>
            <person name="Rodrigues-Pousada C."/>
        </authorList>
    </citation>
    <scope>NUCLEOTIDE SEQUENCE [LARGE SCALE GENOMIC DNA]</scope>
    <source>
        <strain evidence="13">ATCC 19364 / DSM 1382 / NCIMB 9332 / VKM B-1759</strain>
    </source>
</reference>
<dbReference type="OrthoDB" id="9763792at2"/>
<dbReference type="InterPro" id="IPR027417">
    <property type="entry name" value="P-loop_NTPase"/>
</dbReference>
<dbReference type="RefSeq" id="WP_021759847.1">
    <property type="nucleotide sequence ID" value="NC_022444.1"/>
</dbReference>
<feature type="domain" description="Sigma-54 factor interaction" evidence="11">
    <location>
        <begin position="197"/>
        <end position="425"/>
    </location>
</feature>
<dbReference type="AlphaFoldDB" id="T2GA83"/>
<dbReference type="InterPro" id="IPR003593">
    <property type="entry name" value="AAA+_ATPase"/>
</dbReference>
<dbReference type="PROSITE" id="PS50045">
    <property type="entry name" value="SIGMA54_INTERACT_4"/>
    <property type="match status" value="1"/>
</dbReference>
<dbReference type="Gene3D" id="3.30.450.40">
    <property type="match status" value="1"/>
</dbReference>
<name>T2GA83_MEGG1</name>
<keyword evidence="5" id="KW-0067">ATP-binding</keyword>
<evidence type="ECO:0000256" key="5">
    <source>
        <dbReference type="ARBA" id="ARBA00022840"/>
    </source>
</evidence>
<evidence type="ECO:0000313" key="12">
    <source>
        <dbReference type="EMBL" id="AGW13064.1"/>
    </source>
</evidence>
<evidence type="ECO:0000256" key="10">
    <source>
        <dbReference type="RuleBase" id="RU368029"/>
    </source>
</evidence>
<dbReference type="SUPFAM" id="SSF55781">
    <property type="entry name" value="GAF domain-like"/>
    <property type="match status" value="1"/>
</dbReference>
<dbReference type="Gene3D" id="3.40.50.300">
    <property type="entry name" value="P-loop containing nucleotide triphosphate hydrolases"/>
    <property type="match status" value="1"/>
</dbReference>
<dbReference type="FunFam" id="3.40.50.300:FF:000006">
    <property type="entry name" value="DNA-binding transcriptional regulator NtrC"/>
    <property type="match status" value="1"/>
</dbReference>
<keyword evidence="13" id="KW-1185">Reference proteome</keyword>
<dbReference type="HOGENOM" id="CLU_000445_95_2_7"/>
<gene>
    <name evidence="12" type="primary">norR2L</name>
    <name evidence="12" type="ORF">DGI_1208</name>
</gene>
<dbReference type="PROSITE" id="PS00676">
    <property type="entry name" value="SIGMA54_INTERACT_2"/>
    <property type="match status" value="1"/>
</dbReference>
<dbReference type="PANTHER" id="PTHR32071:SF117">
    <property type="entry name" value="PTS-DEPENDENT DIHYDROXYACETONE KINASE OPERON REGULATORY PROTEIN-RELATED"/>
    <property type="match status" value="1"/>
</dbReference>
<protein>
    <recommendedName>
        <fullName evidence="3 10">Nif-specific regulatory protein</fullName>
    </recommendedName>
</protein>
<dbReference type="InterPro" id="IPR029016">
    <property type="entry name" value="GAF-like_dom_sf"/>
</dbReference>
<dbReference type="InterPro" id="IPR002197">
    <property type="entry name" value="HTH_Fis"/>
</dbReference>
<comment type="subunit">
    <text evidence="2 10">Interacts with sigma-54.</text>
</comment>
<evidence type="ECO:0000313" key="13">
    <source>
        <dbReference type="Proteomes" id="UP000016587"/>
    </source>
</evidence>
<evidence type="ECO:0000259" key="11">
    <source>
        <dbReference type="PROSITE" id="PS50045"/>
    </source>
</evidence>
<dbReference type="InterPro" id="IPR025943">
    <property type="entry name" value="Sigma_54_int_dom_ATP-bd_2"/>
</dbReference>
<keyword evidence="10" id="KW-0902">Two-component regulatory system</keyword>
<dbReference type="InterPro" id="IPR003018">
    <property type="entry name" value="GAF"/>
</dbReference>
<dbReference type="SUPFAM" id="SSF46689">
    <property type="entry name" value="Homeodomain-like"/>
    <property type="match status" value="1"/>
</dbReference>
<evidence type="ECO:0000256" key="4">
    <source>
        <dbReference type="ARBA" id="ARBA00022741"/>
    </source>
</evidence>
<reference evidence="12 13" key="1">
    <citation type="journal article" date="2013" name="J. Bacteriol.">
        <title>Roles of HynAB and Ech, the only two hydrogenases found in the model sulfate reducer Desulfovibrio gigas.</title>
        <authorList>
            <person name="Morais-Silva F.O."/>
            <person name="Santos C.I."/>
            <person name="Rodrigues R."/>
            <person name="Pereira I.A."/>
            <person name="Rodrigues-Pousada C."/>
        </authorList>
    </citation>
    <scope>NUCLEOTIDE SEQUENCE [LARGE SCALE GENOMIC DNA]</scope>
    <source>
        <strain evidence="13">ATCC 19364 / DSM 1382 / NCIMB 9332 / VKM B-1759</strain>
    </source>
</reference>
<organism evidence="12 13">
    <name type="scientific">Megalodesulfovibrio gigas (strain ATCC 19364 / DSM 1382 / NCIMB 9332 / VKM B-1759)</name>
    <name type="common">Desulfovibrio gigas</name>
    <dbReference type="NCBI Taxonomy" id="1121448"/>
    <lineage>
        <taxon>Bacteria</taxon>
        <taxon>Pseudomonadati</taxon>
        <taxon>Thermodesulfobacteriota</taxon>
        <taxon>Desulfovibrionia</taxon>
        <taxon>Desulfovibrionales</taxon>
        <taxon>Desulfovibrionaceae</taxon>
        <taxon>Megalodesulfovibrio</taxon>
    </lineage>
</organism>
<dbReference type="SMART" id="SM00065">
    <property type="entry name" value="GAF"/>
    <property type="match status" value="1"/>
</dbReference>
<proteinExistence type="predicted"/>
<evidence type="ECO:0000256" key="8">
    <source>
        <dbReference type="ARBA" id="ARBA00023163"/>
    </source>
</evidence>
<dbReference type="InterPro" id="IPR002078">
    <property type="entry name" value="Sigma_54_int"/>
</dbReference>
<evidence type="ECO:0000256" key="2">
    <source>
        <dbReference type="ARBA" id="ARBA00011135"/>
    </source>
</evidence>
<dbReference type="InterPro" id="IPR010113">
    <property type="entry name" value="Nif-specific_regulatory_prot"/>
</dbReference>
<dbReference type="SUPFAM" id="SSF52540">
    <property type="entry name" value="P-loop containing nucleoside triphosphate hydrolases"/>
    <property type="match status" value="1"/>
</dbReference>
<dbReference type="GO" id="GO:0003700">
    <property type="term" value="F:DNA-binding transcription factor activity"/>
    <property type="evidence" value="ECO:0007669"/>
    <property type="project" value="UniProtKB-UniRule"/>
</dbReference>
<dbReference type="GO" id="GO:0005524">
    <property type="term" value="F:ATP binding"/>
    <property type="evidence" value="ECO:0007669"/>
    <property type="project" value="UniProtKB-KW"/>
</dbReference>
<dbReference type="CDD" id="cd00009">
    <property type="entry name" value="AAA"/>
    <property type="match status" value="1"/>
</dbReference>
<dbReference type="Gene3D" id="1.10.8.60">
    <property type="match status" value="1"/>
</dbReference>
<keyword evidence="8 10" id="KW-0804">Transcription</keyword>
<dbReference type="InterPro" id="IPR058031">
    <property type="entry name" value="AAA_lid_NorR"/>
</dbReference>
<dbReference type="GO" id="GO:0043565">
    <property type="term" value="F:sequence-specific DNA binding"/>
    <property type="evidence" value="ECO:0007669"/>
    <property type="project" value="InterPro"/>
</dbReference>
<keyword evidence="6 10" id="KW-0805">Transcription regulation</keyword>
<evidence type="ECO:0000256" key="7">
    <source>
        <dbReference type="ARBA" id="ARBA00023125"/>
    </source>
</evidence>
<evidence type="ECO:0000256" key="1">
    <source>
        <dbReference type="ARBA" id="ARBA00002167"/>
    </source>
</evidence>
<dbReference type="GO" id="GO:0000160">
    <property type="term" value="P:phosphorelay signal transduction system"/>
    <property type="evidence" value="ECO:0007669"/>
    <property type="project" value="UniProtKB-UniRule"/>
</dbReference>
<dbReference type="EMBL" id="CP006585">
    <property type="protein sequence ID" value="AGW13064.1"/>
    <property type="molecule type" value="Genomic_DNA"/>
</dbReference>
<dbReference type="Pfam" id="PF25601">
    <property type="entry name" value="AAA_lid_14"/>
    <property type="match status" value="1"/>
</dbReference>
<comment type="function">
    <text evidence="1 10">Required for activation of most nif operons, which are directly involved in nitrogen fixation.</text>
</comment>
<evidence type="ECO:0000256" key="3">
    <source>
        <dbReference type="ARBA" id="ARBA00015308"/>
    </source>
</evidence>
<dbReference type="STRING" id="1121448.DGI_1208"/>
<accession>T2GA83</accession>
<dbReference type="PATRIC" id="fig|1121448.10.peg.1200"/>
<evidence type="ECO:0000256" key="6">
    <source>
        <dbReference type="ARBA" id="ARBA00023015"/>
    </source>
</evidence>
<keyword evidence="7 10" id="KW-0238">DNA-binding</keyword>
<dbReference type="Pfam" id="PF01590">
    <property type="entry name" value="GAF"/>
    <property type="match status" value="1"/>
</dbReference>
<dbReference type="Proteomes" id="UP000016587">
    <property type="component" value="Chromosome"/>
</dbReference>
<keyword evidence="9 10" id="KW-0535">Nitrogen fixation</keyword>
<dbReference type="InterPro" id="IPR009057">
    <property type="entry name" value="Homeodomain-like_sf"/>
</dbReference>
<dbReference type="Pfam" id="PF02954">
    <property type="entry name" value="HTH_8"/>
    <property type="match status" value="1"/>
</dbReference>
<keyword evidence="4" id="KW-0547">Nucleotide-binding</keyword>
<dbReference type="PRINTS" id="PR01590">
    <property type="entry name" value="HTHFIS"/>
</dbReference>
<dbReference type="PANTHER" id="PTHR32071">
    <property type="entry name" value="TRANSCRIPTIONAL REGULATORY PROTEIN"/>
    <property type="match status" value="1"/>
</dbReference>
<dbReference type="SMART" id="SM00382">
    <property type="entry name" value="AAA"/>
    <property type="match status" value="1"/>
</dbReference>
<evidence type="ECO:0000256" key="9">
    <source>
        <dbReference type="ARBA" id="ARBA00023231"/>
    </source>
</evidence>
<dbReference type="Gene3D" id="1.10.10.60">
    <property type="entry name" value="Homeodomain-like"/>
    <property type="match status" value="1"/>
</dbReference>
<sequence length="515" mass="57930">MPLVADLELKVLYDISRSIGQTLDLDQTLKAILTVLGETLAMHRATVTLQDDDTGALVIAAAYGLSEEEVSRGVYRLDEGVTGRIFRTAQPFVVPDVHNEPLFLDKTRSRRLAKDALSFIGVPIVLQNQCVGVLSVDRLFETDVSFEEDVRFLTIVATLIAQLVSIHRQVRAREEDLRRENLTLRAKLSKNYHRFFIVGKSAPMGRVQTLIEKVAPTKATVLLLGESGTGKSLTARMIHELSDRARFTFTKVNCASLPETLLESELFGHEKGAFTGATETKIGRFEEADKGTVFLDEIGEISPNIQLKLLRFLQEREFERVGSTRTRKVDVRIVAATNKDLEQAVQKGHFREDLYYRLNVFPITVPPLRDRKEDIPALINHFLDKLAKEYHRRLYLSPDALDAMVGYDWPGNVREMENLMERLAIMVEGGTIHCKDIPLPAPARPAAPSPGLGLEPPLSPGVYGSQLRSLESMERDQLLAALERTRWNQTRAAQELGITPRQMGYRMRKYGIGRD</sequence>
<keyword evidence="10" id="KW-0010">Activator</keyword>
<dbReference type="eggNOG" id="COG3604">
    <property type="taxonomic scope" value="Bacteria"/>
</dbReference>